<evidence type="ECO:0000313" key="1">
    <source>
        <dbReference type="EMBL" id="QLQ31825.1"/>
    </source>
</evidence>
<dbReference type="Proteomes" id="UP000510621">
    <property type="component" value="Chromosome"/>
</dbReference>
<proteinExistence type="predicted"/>
<dbReference type="KEGG" id="this:HZT40_09765"/>
<protein>
    <recommendedName>
        <fullName evidence="3">DUF3368 domain-containing protein</fullName>
    </recommendedName>
</protein>
<organism evidence="1 2">
    <name type="scientific">Candidatus Thiothrix singaporensis</name>
    <dbReference type="NCBI Taxonomy" id="2799669"/>
    <lineage>
        <taxon>Bacteria</taxon>
        <taxon>Pseudomonadati</taxon>
        <taxon>Pseudomonadota</taxon>
        <taxon>Gammaproteobacteria</taxon>
        <taxon>Thiotrichales</taxon>
        <taxon>Thiotrichaceae</taxon>
        <taxon>Thiothrix</taxon>
    </lineage>
</organism>
<keyword evidence="2" id="KW-1185">Reference proteome</keyword>
<evidence type="ECO:0000313" key="2">
    <source>
        <dbReference type="Proteomes" id="UP000510621"/>
    </source>
</evidence>
<reference evidence="1" key="1">
    <citation type="submission" date="2020-06" db="EMBL/GenBank/DDBJ databases">
        <title>Analysis procedures for assessing recovery of high quality, complete, closed genomes from Nanopore long read metagenome sequencing.</title>
        <authorList>
            <person name="Bessarab I."/>
            <person name="Arumugam K."/>
            <person name="Haryono M."/>
            <person name="Liu X."/>
            <person name="Roy S."/>
            <person name="Zuniga-Montanez R.E."/>
            <person name="Qiu G."/>
            <person name="Drautz-Moses D.I."/>
            <person name="Law Y.Y."/>
            <person name="Wuertz S."/>
            <person name="Lauro F.M."/>
            <person name="Huson D.H."/>
            <person name="Williams R.B."/>
        </authorList>
    </citation>
    <scope>NUCLEOTIDE SEQUENCE [LARGE SCALE GENOMIC DNA]</scope>
    <source>
        <strain evidence="1">SSD2</strain>
    </source>
</reference>
<dbReference type="Pfam" id="PF11848">
    <property type="entry name" value="DUF3368"/>
    <property type="match status" value="1"/>
</dbReference>
<name>A0A7L6ARU0_9GAMM</name>
<dbReference type="EMBL" id="CP059265">
    <property type="protein sequence ID" value="QLQ31825.1"/>
    <property type="molecule type" value="Genomic_DNA"/>
</dbReference>
<dbReference type="AlphaFoldDB" id="A0A7L6ARU0"/>
<sequence length="94" mass="10054">MLIIADTSALIAISTCDGLHWLDTLFQQLLVPRAVFDEASAADKPQAEKLKQYLADKVTDTDLHELVIAAPGMGKGELEAMALLAEALKMAGES</sequence>
<gene>
    <name evidence="1" type="ORF">HZT40_09765</name>
</gene>
<evidence type="ECO:0008006" key="3">
    <source>
        <dbReference type="Google" id="ProtNLM"/>
    </source>
</evidence>
<dbReference type="InterPro" id="IPR021799">
    <property type="entry name" value="PIN-like_prokaryotic"/>
</dbReference>
<accession>A0A7L6ARU0</accession>